<dbReference type="AlphaFoldDB" id="A0AAD2HEG6"/>
<reference evidence="2" key="1">
    <citation type="submission" date="2023-11" db="EMBL/GenBank/DDBJ databases">
        <authorList>
            <person name="De Vega J J."/>
            <person name="De Vega J J."/>
        </authorList>
    </citation>
    <scope>NUCLEOTIDE SEQUENCE</scope>
</reference>
<sequence>MSASPSSMTSLQSPPTYLQTSPDELPAYGQLLEPSQATSGNPLADPNPKEYTFDIRNYWSKPSATLTILAHSKLSVSAPVFVAGSAISGSFKLFARSPDPVKAITLQIRGDLCTSGEPVQRSNFLNVKRVLWDPSMGDPSAPGPGAGGPEWDKKLKGDYEWQFAIPTQELVVAGAEEGQQPYRMPHTFKERFSRAAIDYYLVLLIERKGKFQSNDRIVAHFNYFTTNRPARPSPRRELAYRNGTTAPGPFEDPDGWRALDPVEFRGTLFGERAIAVKCSVYIAKPFTYTRSTAIPCAMTIETADRQAADVFASIKSSGVHLQRCVRCTYEVSSSEVEALGQVVWSPAPVAADESVSVTGGNHVRHLVGEIALSKDLSPSGKIRYFSLEYAIVITPPNAVAFKPDDSKPRGLFPVEIVTTFAPGPRPRVSSPPAYPVPGSGGTGRFDRLDTVRIF</sequence>
<proteinExistence type="predicted"/>
<organism evidence="2 3">
    <name type="scientific">Mycena citricolor</name>
    <dbReference type="NCBI Taxonomy" id="2018698"/>
    <lineage>
        <taxon>Eukaryota</taxon>
        <taxon>Fungi</taxon>
        <taxon>Dikarya</taxon>
        <taxon>Basidiomycota</taxon>
        <taxon>Agaricomycotina</taxon>
        <taxon>Agaricomycetes</taxon>
        <taxon>Agaricomycetidae</taxon>
        <taxon>Agaricales</taxon>
        <taxon>Marasmiineae</taxon>
        <taxon>Mycenaceae</taxon>
        <taxon>Mycena</taxon>
    </lineage>
</organism>
<comment type="caution">
    <text evidence="2">The sequence shown here is derived from an EMBL/GenBank/DDBJ whole genome shotgun (WGS) entry which is preliminary data.</text>
</comment>
<evidence type="ECO:0000313" key="3">
    <source>
        <dbReference type="Proteomes" id="UP001295794"/>
    </source>
</evidence>
<evidence type="ECO:0008006" key="4">
    <source>
        <dbReference type="Google" id="ProtNLM"/>
    </source>
</evidence>
<dbReference type="EMBL" id="CAVNYO010000401">
    <property type="protein sequence ID" value="CAK5274177.1"/>
    <property type="molecule type" value="Genomic_DNA"/>
</dbReference>
<evidence type="ECO:0000313" key="2">
    <source>
        <dbReference type="EMBL" id="CAK5274177.1"/>
    </source>
</evidence>
<evidence type="ECO:0000256" key="1">
    <source>
        <dbReference type="SAM" id="MobiDB-lite"/>
    </source>
</evidence>
<name>A0AAD2HEG6_9AGAR</name>
<keyword evidence="3" id="KW-1185">Reference proteome</keyword>
<dbReference type="Gene3D" id="2.60.40.640">
    <property type="match status" value="1"/>
</dbReference>
<accession>A0AAD2HEG6</accession>
<protein>
    <recommendedName>
        <fullName evidence="4">Arrestin-like N-terminal domain-containing protein</fullName>
    </recommendedName>
</protein>
<dbReference type="Proteomes" id="UP001295794">
    <property type="component" value="Unassembled WGS sequence"/>
</dbReference>
<gene>
    <name evidence="2" type="ORF">MYCIT1_LOCUS21193</name>
</gene>
<feature type="region of interest" description="Disordered" evidence="1">
    <location>
        <begin position="1"/>
        <end position="23"/>
    </location>
</feature>
<dbReference type="InterPro" id="IPR014752">
    <property type="entry name" value="Arrestin-like_C"/>
</dbReference>
<feature type="compositionally biased region" description="Polar residues" evidence="1">
    <location>
        <begin position="1"/>
        <end position="22"/>
    </location>
</feature>